<dbReference type="Proteomes" id="UP000018936">
    <property type="component" value="Unassembled WGS sequence"/>
</dbReference>
<evidence type="ECO:0000256" key="1">
    <source>
        <dbReference type="SAM" id="MobiDB-lite"/>
    </source>
</evidence>
<feature type="region of interest" description="Disordered" evidence="1">
    <location>
        <begin position="63"/>
        <end position="95"/>
    </location>
</feature>
<accession>V8P337</accession>
<organism evidence="3 4">
    <name type="scientific">Ophiophagus hannah</name>
    <name type="common">King cobra</name>
    <name type="synonym">Naja hannah</name>
    <dbReference type="NCBI Taxonomy" id="8665"/>
    <lineage>
        <taxon>Eukaryota</taxon>
        <taxon>Metazoa</taxon>
        <taxon>Chordata</taxon>
        <taxon>Craniata</taxon>
        <taxon>Vertebrata</taxon>
        <taxon>Euteleostomi</taxon>
        <taxon>Lepidosauria</taxon>
        <taxon>Squamata</taxon>
        <taxon>Bifurcata</taxon>
        <taxon>Unidentata</taxon>
        <taxon>Episquamata</taxon>
        <taxon>Toxicofera</taxon>
        <taxon>Serpentes</taxon>
        <taxon>Colubroidea</taxon>
        <taxon>Elapidae</taxon>
        <taxon>Elapinae</taxon>
        <taxon>Ophiophagus</taxon>
    </lineage>
</organism>
<dbReference type="AlphaFoldDB" id="V8P337"/>
<reference evidence="3 4" key="1">
    <citation type="journal article" date="2013" name="Proc. Natl. Acad. Sci. U.S.A.">
        <title>The king cobra genome reveals dynamic gene evolution and adaptation in the snake venom system.</title>
        <authorList>
            <person name="Vonk F.J."/>
            <person name="Casewell N.R."/>
            <person name="Henkel C.V."/>
            <person name="Heimberg A.M."/>
            <person name="Jansen H.J."/>
            <person name="McCleary R.J."/>
            <person name="Kerkkamp H.M."/>
            <person name="Vos R.A."/>
            <person name="Guerreiro I."/>
            <person name="Calvete J.J."/>
            <person name="Wuster W."/>
            <person name="Woods A.E."/>
            <person name="Logan J.M."/>
            <person name="Harrison R.A."/>
            <person name="Castoe T.A."/>
            <person name="de Koning A.P."/>
            <person name="Pollock D.D."/>
            <person name="Yandell M."/>
            <person name="Calderon D."/>
            <person name="Renjifo C."/>
            <person name="Currier R.B."/>
            <person name="Salgado D."/>
            <person name="Pla D."/>
            <person name="Sanz L."/>
            <person name="Hyder A.S."/>
            <person name="Ribeiro J.M."/>
            <person name="Arntzen J.W."/>
            <person name="van den Thillart G.E."/>
            <person name="Boetzer M."/>
            <person name="Pirovano W."/>
            <person name="Dirks R.P."/>
            <person name="Spaink H.P."/>
            <person name="Duboule D."/>
            <person name="McGlinn E."/>
            <person name="Kini R.M."/>
            <person name="Richardson M.K."/>
        </authorList>
    </citation>
    <scope>NUCLEOTIDE SEQUENCE</scope>
    <source>
        <tissue evidence="3">Blood</tissue>
    </source>
</reference>
<keyword evidence="2" id="KW-0812">Transmembrane</keyword>
<proteinExistence type="predicted"/>
<feature type="non-terminal residue" evidence="3">
    <location>
        <position position="1"/>
    </location>
</feature>
<keyword evidence="2" id="KW-1133">Transmembrane helix</keyword>
<keyword evidence="2" id="KW-0472">Membrane</keyword>
<evidence type="ECO:0000313" key="3">
    <source>
        <dbReference type="EMBL" id="ETE68282.1"/>
    </source>
</evidence>
<dbReference type="EMBL" id="AZIM01001056">
    <property type="protein sequence ID" value="ETE68282.1"/>
    <property type="molecule type" value="Genomic_DNA"/>
</dbReference>
<name>V8P337_OPHHA</name>
<comment type="caution">
    <text evidence="3">The sequence shown here is derived from an EMBL/GenBank/DDBJ whole genome shotgun (WGS) entry which is preliminary data.</text>
</comment>
<feature type="compositionally biased region" description="Acidic residues" evidence="1">
    <location>
        <begin position="83"/>
        <end position="94"/>
    </location>
</feature>
<keyword evidence="4" id="KW-1185">Reference proteome</keyword>
<feature type="transmembrane region" description="Helical" evidence="2">
    <location>
        <begin position="14"/>
        <end position="33"/>
    </location>
</feature>
<dbReference type="OrthoDB" id="300641at2759"/>
<gene>
    <name evidence="3" type="primary">PCSK5</name>
    <name evidence="3" type="ORF">L345_05930</name>
</gene>
<feature type="compositionally biased region" description="Polar residues" evidence="1">
    <location>
        <begin position="63"/>
        <end position="77"/>
    </location>
</feature>
<evidence type="ECO:0000313" key="4">
    <source>
        <dbReference type="Proteomes" id="UP000018936"/>
    </source>
</evidence>
<protein>
    <submittedName>
        <fullName evidence="3">Proprotein convertase subtilisin/kexin type 5</fullName>
    </submittedName>
</protein>
<evidence type="ECO:0000256" key="2">
    <source>
        <dbReference type="SAM" id="Phobius"/>
    </source>
</evidence>
<sequence>MALCSYFQNLRGKAVAFTVALFILLSVIIGFVWRRLQARPMSVNQVGYKKLADNAKALSSFKSNHYQSTSYPENQVNEYKDREDDDDDDEDDNDIVYMSRDGTVYRKFKYGLLEDDDIDELEYDDESYSFR</sequence>